<keyword evidence="2" id="KW-1185">Reference proteome</keyword>
<accession>A0ABV4K2P7</accession>
<evidence type="ECO:0000313" key="2">
    <source>
        <dbReference type="Proteomes" id="UP001568698"/>
    </source>
</evidence>
<name>A0ABV4K2P7_9BACT</name>
<reference evidence="1 2" key="1">
    <citation type="submission" date="2024-08" db="EMBL/GenBank/DDBJ databases">
        <title>Sulfate-reducing bacteria isolated from formation water of the oil field in Kazakhstan and description of Pseudodesulfovibrio sp.</title>
        <authorList>
            <person name="Bidzhieva S.K."/>
            <person name="Tourova T.P."/>
            <person name="Grouzdev D.S."/>
            <person name="Beletsky A.V."/>
            <person name="Sokolova D.S."/>
            <person name="Samigullina S.R."/>
            <person name="Poltaraus A.B."/>
            <person name="Avtukh A.N."/>
            <person name="Tereshina V.M."/>
            <person name="Zhaparov N.S."/>
            <person name="Mardanov A.V."/>
            <person name="Nazina T.N."/>
        </authorList>
    </citation>
    <scope>NUCLEOTIDE SEQUENCE [LARGE SCALE GENOMIC DNA]</scope>
    <source>
        <strain evidence="1 2">9FUS</strain>
    </source>
</reference>
<evidence type="ECO:0000313" key="1">
    <source>
        <dbReference type="EMBL" id="MEZ7196138.1"/>
    </source>
</evidence>
<organism evidence="1 2">
    <name type="scientific">Pseudodesulfovibrio karagichevae</name>
    <dbReference type="NCBI Taxonomy" id="3239305"/>
    <lineage>
        <taxon>Bacteria</taxon>
        <taxon>Pseudomonadati</taxon>
        <taxon>Thermodesulfobacteriota</taxon>
        <taxon>Desulfovibrionia</taxon>
        <taxon>Desulfovibrionales</taxon>
        <taxon>Desulfovibrionaceae</taxon>
    </lineage>
</organism>
<dbReference type="Proteomes" id="UP001568698">
    <property type="component" value="Unassembled WGS sequence"/>
</dbReference>
<gene>
    <name evidence="1" type="ORF">AB6M95_05195</name>
</gene>
<proteinExistence type="predicted"/>
<comment type="caution">
    <text evidence="1">The sequence shown here is derived from an EMBL/GenBank/DDBJ whole genome shotgun (WGS) entry which is preliminary data.</text>
</comment>
<dbReference type="EMBL" id="JBGLYH010000009">
    <property type="protein sequence ID" value="MEZ7196138.1"/>
    <property type="molecule type" value="Genomic_DNA"/>
</dbReference>
<protein>
    <submittedName>
        <fullName evidence="1">Uncharacterized protein</fullName>
    </submittedName>
</protein>
<sequence>MNMFGLFKKRKKKPSKELFSSMFSSLALLSAVQDAYNDYAKRVNEGEVVYPAHRRKGDGIVPVWHDVRTEALGTMFGFGESDIASLAKRESTCQLMLLSSFLKERPHLEFPQPRGEVVADTIQAVWQIYLYLSAVGKEVCDRETDSDQLSLSGKGILDSLEARAVLLRSEWEIFQSKLSSGASSLAEIPKTVFDVVFEDVTKKTKSIALSCFFGPNYESNIKRLKAEAGGDKEKLKAINEIVAKLMEASTPDELM</sequence>